<feature type="chain" id="PRO_5035184473" evidence="1">
    <location>
        <begin position="22"/>
        <end position="430"/>
    </location>
</feature>
<gene>
    <name evidence="2" type="ORF">ZIOFF_000129</name>
</gene>
<dbReference type="OrthoDB" id="308440at2759"/>
<keyword evidence="3" id="KW-1185">Reference proteome</keyword>
<organism evidence="2 3">
    <name type="scientific">Zingiber officinale</name>
    <name type="common">Ginger</name>
    <name type="synonym">Amomum zingiber</name>
    <dbReference type="NCBI Taxonomy" id="94328"/>
    <lineage>
        <taxon>Eukaryota</taxon>
        <taxon>Viridiplantae</taxon>
        <taxon>Streptophyta</taxon>
        <taxon>Embryophyta</taxon>
        <taxon>Tracheophyta</taxon>
        <taxon>Spermatophyta</taxon>
        <taxon>Magnoliopsida</taxon>
        <taxon>Liliopsida</taxon>
        <taxon>Zingiberales</taxon>
        <taxon>Zingiberaceae</taxon>
        <taxon>Zingiber</taxon>
    </lineage>
</organism>
<feature type="signal peptide" evidence="1">
    <location>
        <begin position="1"/>
        <end position="21"/>
    </location>
</feature>
<dbReference type="EMBL" id="JACMSC010000001">
    <property type="protein sequence ID" value="KAG6535167.1"/>
    <property type="molecule type" value="Genomic_DNA"/>
</dbReference>
<dbReference type="PANTHER" id="PTHR34454">
    <property type="entry name" value="TUNICAMYCIN INDUCED PROTEIN"/>
    <property type="match status" value="1"/>
</dbReference>
<dbReference type="Proteomes" id="UP000734854">
    <property type="component" value="Unassembled WGS sequence"/>
</dbReference>
<proteinExistence type="predicted"/>
<dbReference type="PANTHER" id="PTHR34454:SF3">
    <property type="entry name" value="PEPTIDASE I, PUTATIVE-RELATED"/>
    <property type="match status" value="1"/>
</dbReference>
<dbReference type="AlphaFoldDB" id="A0A8J5HX25"/>
<name>A0A8J5HX25_ZINOF</name>
<keyword evidence="1" id="KW-0732">Signal</keyword>
<reference evidence="2 3" key="1">
    <citation type="submission" date="2020-08" db="EMBL/GenBank/DDBJ databases">
        <title>Plant Genome Project.</title>
        <authorList>
            <person name="Zhang R.-G."/>
        </authorList>
    </citation>
    <scope>NUCLEOTIDE SEQUENCE [LARGE SCALE GENOMIC DNA]</scope>
    <source>
        <tissue evidence="2">Rhizome</tissue>
    </source>
</reference>
<protein>
    <submittedName>
        <fullName evidence="2">Uncharacterized protein</fullName>
    </submittedName>
</protein>
<evidence type="ECO:0000313" key="3">
    <source>
        <dbReference type="Proteomes" id="UP000734854"/>
    </source>
</evidence>
<evidence type="ECO:0000256" key="1">
    <source>
        <dbReference type="SAM" id="SignalP"/>
    </source>
</evidence>
<dbReference type="InterPro" id="IPR053283">
    <property type="entry name" value="TUNICAMYCIN_INDUCED_1"/>
</dbReference>
<evidence type="ECO:0000313" key="2">
    <source>
        <dbReference type="EMBL" id="KAG6535167.1"/>
    </source>
</evidence>
<comment type="caution">
    <text evidence="2">The sequence shown here is derived from an EMBL/GenBank/DDBJ whole genome shotgun (WGS) entry which is preliminary data.</text>
</comment>
<accession>A0A8J5HX25</accession>
<sequence>MATRPSLSLVAVFLLLLFAAASPDCDALSLPFNSSFFVLYNSSTLAPPPPDSPPGPGPGPFLREVVRALVDRDFWEPEAKVRVVDLGGGGARVGSRQKYQFHVRVGRRALILKFYDEDVEWNEVDGAVIEFGSDVAAGDAVAGLRPTVRGFELIGPLELRVGSDVGDDDRMSLHLTSSNVTLSDIRHINIGRGIKVKIEGAEGISLTHPYDIGLSLNGSLTSRVEDHSEFWELGYSTCAPLLTVNVIGPASVLAYSSDNSLENIEVAFRANDTIDLLPVRCYREDHAKQISSCSFCAVSSKLGLLDKLLRGFLGSMSYHNTSIRFTKAKITSEIVVKFQLQIENDVSNDNGNSEKVSNWKQKPKVNQVWLETTARVEGERKLRPVLVKNLKKPYIIADSISWSSLLSNISFTNLPSLVVPPEALTLDVKW</sequence>